<feature type="region of interest" description="Disordered" evidence="1">
    <location>
        <begin position="8"/>
        <end position="41"/>
    </location>
</feature>
<keyword evidence="2" id="KW-1133">Transmembrane helix</keyword>
<keyword evidence="2" id="KW-0472">Membrane</keyword>
<dbReference type="SMART" id="SM00671">
    <property type="entry name" value="SEL1"/>
    <property type="match status" value="3"/>
</dbReference>
<dbReference type="Gene3D" id="1.25.40.10">
    <property type="entry name" value="Tetratricopeptide repeat domain"/>
    <property type="match status" value="1"/>
</dbReference>
<dbReference type="InterPro" id="IPR006597">
    <property type="entry name" value="Sel1-like"/>
</dbReference>
<sequence length="841" mass="90149">MVCHIGMLKSKHLSREQKDARMNSSTETAHDTPGSEDAPQVTEMTVTAPAPIRLDKEDIPTVLGKLRTLVQDKTRFEPQDITPLGEEDALQDFSLQANYALEARFEQRVINGYFTPSGNDCRCGSHEVGALAHAQEKERLRRAAGKLDNALRQAGQAYNGIEAGVYLPHAVKYWHLDTCNNCHGKGRISCHTCHGLTTETCWSCHGGRTVSCDAYGCYGSGKVSCSYCSGSGSVAEQVTDYVTVQVPTTTYSNGSSHTSYHSETRTQYRTEHRNCYHCSYGKVTCNSCHGSGNINCGTCRASGSVTCRTCSGVGDLRCNPCDGSGKVGKAAWVDVHVAPGYSVSLPKQAPDDARRIRDKESVHSLAAIASSLALAKVSIYNEDQPQEVDALYAGKLRIVRLDASCNAEKHHLVAYGTDLRWLTLDDIVEKLLRGDLKALSDALAGSADDGLFSAHVQGLLTPLRDVAASELNADVIESVLSGDADHAHVDVVSAEYAQNVRTCVLGALRQVYTRLAKQFWWKSALAALAAAIATWFFAGRGAAAVAGLLVTGAAYWLFNRKVKAVLSEALGGEQQAERAMRIAGKGRRNQLAQVLVLAPASLAVLAASYGLPMRVRPVSAPPQTAMASAPVASHAPAVVPQDASSARAVKLYENGDKVQALAMLESLVGKGDAGAYGLYGWMLLMGEGKSGPATAPTAQQREARQVAAKPLVGKGLLKNDSYALTAKGVMLAEGWQEPRNMARGLDLLKQAANKGNTQAMHLLGLYHVRGYQIPVNHAEARKWFTLAADKGSAGDIYNLGLMDWEGAGLKRPDRASAMQRWKIAAAMGEERAIKAVAQGKP</sequence>
<dbReference type="InterPro" id="IPR050767">
    <property type="entry name" value="Sel1_AlgK"/>
</dbReference>
<feature type="transmembrane region" description="Helical" evidence="2">
    <location>
        <begin position="542"/>
        <end position="558"/>
    </location>
</feature>
<feature type="transmembrane region" description="Helical" evidence="2">
    <location>
        <begin position="591"/>
        <end position="611"/>
    </location>
</feature>
<accession>A0A4Y6RDF2</accession>
<name>A0A4Y6RDF2_9BURK</name>
<evidence type="ECO:0000256" key="2">
    <source>
        <dbReference type="SAM" id="Phobius"/>
    </source>
</evidence>
<evidence type="ECO:0000313" key="4">
    <source>
        <dbReference type="Proteomes" id="UP000316665"/>
    </source>
</evidence>
<gene>
    <name evidence="3" type="ORF">FJQ89_11920</name>
</gene>
<dbReference type="OrthoDB" id="8696199at2"/>
<dbReference type="Pfam" id="PF08238">
    <property type="entry name" value="Sel1"/>
    <property type="match status" value="3"/>
</dbReference>
<evidence type="ECO:0008006" key="5">
    <source>
        <dbReference type="Google" id="ProtNLM"/>
    </source>
</evidence>
<dbReference type="AlphaFoldDB" id="A0A4Y6RDF2"/>
<dbReference type="KEGG" id="jas:FJQ89_11920"/>
<dbReference type="SUPFAM" id="SSF81901">
    <property type="entry name" value="HCP-like"/>
    <property type="match status" value="1"/>
</dbReference>
<organism evidence="3 4">
    <name type="scientific">Janthinobacterium tructae</name>
    <dbReference type="NCBI Taxonomy" id="2590869"/>
    <lineage>
        <taxon>Bacteria</taxon>
        <taxon>Pseudomonadati</taxon>
        <taxon>Pseudomonadota</taxon>
        <taxon>Betaproteobacteria</taxon>
        <taxon>Burkholderiales</taxon>
        <taxon>Oxalobacteraceae</taxon>
        <taxon>Janthinobacterium</taxon>
    </lineage>
</organism>
<protein>
    <recommendedName>
        <fullName evidence="5">Sel1 repeat family protein</fullName>
    </recommendedName>
</protein>
<dbReference type="EMBL" id="CP041185">
    <property type="protein sequence ID" value="QDG71042.1"/>
    <property type="molecule type" value="Genomic_DNA"/>
</dbReference>
<dbReference type="PANTHER" id="PTHR11102:SF160">
    <property type="entry name" value="ERAD-ASSOCIATED E3 UBIQUITIN-PROTEIN LIGASE COMPONENT HRD3"/>
    <property type="match status" value="1"/>
</dbReference>
<dbReference type="PANTHER" id="PTHR11102">
    <property type="entry name" value="SEL-1-LIKE PROTEIN"/>
    <property type="match status" value="1"/>
</dbReference>
<keyword evidence="4" id="KW-1185">Reference proteome</keyword>
<dbReference type="InterPro" id="IPR011990">
    <property type="entry name" value="TPR-like_helical_dom_sf"/>
</dbReference>
<proteinExistence type="predicted"/>
<dbReference type="Proteomes" id="UP000316665">
    <property type="component" value="Chromosome"/>
</dbReference>
<evidence type="ECO:0000256" key="1">
    <source>
        <dbReference type="SAM" id="MobiDB-lite"/>
    </source>
</evidence>
<reference evidence="3 4" key="1">
    <citation type="submission" date="2019-06" db="EMBL/GenBank/DDBJ databases">
        <title>Complete genome sequence of Janthinobacterium sp. SNU WT3 isolated from diseased rainbow trout.</title>
        <authorList>
            <person name="Oh W.T."/>
            <person name="Park S.C."/>
        </authorList>
    </citation>
    <scope>NUCLEOTIDE SEQUENCE [LARGE SCALE GENOMIC DNA]</scope>
    <source>
        <strain evidence="3 4">SNU WT3</strain>
    </source>
</reference>
<evidence type="ECO:0000313" key="3">
    <source>
        <dbReference type="EMBL" id="QDG71042.1"/>
    </source>
</evidence>
<keyword evidence="2" id="KW-0812">Transmembrane</keyword>